<keyword evidence="16" id="KW-1185">Reference proteome</keyword>
<dbReference type="GO" id="GO:0007548">
    <property type="term" value="P:sex differentiation"/>
    <property type="evidence" value="ECO:0007669"/>
    <property type="project" value="UniProtKB-KW"/>
</dbReference>
<evidence type="ECO:0000256" key="5">
    <source>
        <dbReference type="ARBA" id="ARBA00022860"/>
    </source>
</evidence>
<dbReference type="OrthoDB" id="6247875at2759"/>
<dbReference type="PANTHER" id="PTHR10270:SF161">
    <property type="entry name" value="SEX-DETERMINING REGION Y PROTEIN"/>
    <property type="match status" value="1"/>
</dbReference>
<evidence type="ECO:0000259" key="14">
    <source>
        <dbReference type="PROSITE" id="PS50118"/>
    </source>
</evidence>
<sequence>MADSDEHIKRPMNAFMVWSRTERRKLALKYPNMLNCEISKLLGAEWSRLSDEEKKPFVMEAKRLRSIHSQKYPDYSYKPRRRKNKSARSKDTYATFGYSSNFDPISPGYSYSMHHYLSPHVPPPYGEAFVMPLVSAPTATVAKRPYIPSGYALSSQDPHIPPSDYHHGHVPMALVQPPSSAGYQAHAMSERAQEKAPLYSAFQSSYYKSYYGHGQCPMASQSQLGANLPPR</sequence>
<accession>A0A9W9ZFQ0</accession>
<dbReference type="Pfam" id="PF00505">
    <property type="entry name" value="HMG_box"/>
    <property type="match status" value="1"/>
</dbReference>
<dbReference type="InterPro" id="IPR050140">
    <property type="entry name" value="SRY-related_HMG-box_TF-like"/>
</dbReference>
<dbReference type="CDD" id="cd22028">
    <property type="entry name" value="HMG-box_SoxA_SoxB_SoxG"/>
    <property type="match status" value="1"/>
</dbReference>
<dbReference type="Gene3D" id="1.10.30.10">
    <property type="entry name" value="High mobility group box domain"/>
    <property type="match status" value="1"/>
</dbReference>
<organism evidence="15 16">
    <name type="scientific">Desmophyllum pertusum</name>
    <dbReference type="NCBI Taxonomy" id="174260"/>
    <lineage>
        <taxon>Eukaryota</taxon>
        <taxon>Metazoa</taxon>
        <taxon>Cnidaria</taxon>
        <taxon>Anthozoa</taxon>
        <taxon>Hexacorallia</taxon>
        <taxon>Scleractinia</taxon>
        <taxon>Caryophylliina</taxon>
        <taxon>Caryophylliidae</taxon>
        <taxon>Desmophyllum</taxon>
    </lineage>
</organism>
<dbReference type="PANTHER" id="PTHR10270">
    <property type="entry name" value="SOX TRANSCRIPTION FACTOR"/>
    <property type="match status" value="1"/>
</dbReference>
<evidence type="ECO:0000256" key="1">
    <source>
        <dbReference type="ARBA" id="ARBA00004324"/>
    </source>
</evidence>
<evidence type="ECO:0000256" key="9">
    <source>
        <dbReference type="ARBA" id="ARBA00023163"/>
    </source>
</evidence>
<dbReference type="FunFam" id="1.10.30.10:FF:000002">
    <property type="entry name" value="transcription factor Sox-2"/>
    <property type="match status" value="1"/>
</dbReference>
<gene>
    <name evidence="15" type="ORF">OS493_007244</name>
</gene>
<comment type="similarity">
    <text evidence="2">Belongs to the SRY family.</text>
</comment>
<dbReference type="GO" id="GO:0000978">
    <property type="term" value="F:RNA polymerase II cis-regulatory region sequence-specific DNA binding"/>
    <property type="evidence" value="ECO:0007669"/>
    <property type="project" value="TreeGrafter"/>
</dbReference>
<keyword evidence="5" id="KW-0112">Calmodulin-binding</keyword>
<keyword evidence="8" id="KW-0010">Activator</keyword>
<name>A0A9W9ZFQ0_9CNID</name>
<evidence type="ECO:0000256" key="4">
    <source>
        <dbReference type="ARBA" id="ARBA00022782"/>
    </source>
</evidence>
<keyword evidence="9" id="KW-0804">Transcription</keyword>
<evidence type="ECO:0000313" key="16">
    <source>
        <dbReference type="Proteomes" id="UP001163046"/>
    </source>
</evidence>
<comment type="subcellular location">
    <subcellularLocation>
        <location evidence="1">Nucleus speckle</location>
    </subcellularLocation>
</comment>
<dbReference type="SUPFAM" id="SSF47095">
    <property type="entry name" value="HMG-box"/>
    <property type="match status" value="1"/>
</dbReference>
<evidence type="ECO:0000256" key="8">
    <source>
        <dbReference type="ARBA" id="ARBA00023159"/>
    </source>
</evidence>
<reference evidence="15" key="1">
    <citation type="submission" date="2023-01" db="EMBL/GenBank/DDBJ databases">
        <title>Genome assembly of the deep-sea coral Lophelia pertusa.</title>
        <authorList>
            <person name="Herrera S."/>
            <person name="Cordes E."/>
        </authorList>
    </citation>
    <scope>NUCLEOTIDE SEQUENCE</scope>
    <source>
        <strain evidence="15">USNM1676648</strain>
        <tissue evidence="15">Polyp</tissue>
    </source>
</reference>
<protein>
    <recommendedName>
        <fullName evidence="3">Sex-determining region Y protein</fullName>
    </recommendedName>
    <alternativeName>
        <fullName evidence="11">Testis-determining factor</fullName>
    </alternativeName>
</protein>
<evidence type="ECO:0000256" key="3">
    <source>
        <dbReference type="ARBA" id="ARBA00019052"/>
    </source>
</evidence>
<dbReference type="GO" id="GO:0005516">
    <property type="term" value="F:calmodulin binding"/>
    <property type="evidence" value="ECO:0007669"/>
    <property type="project" value="UniProtKB-KW"/>
</dbReference>
<evidence type="ECO:0000256" key="7">
    <source>
        <dbReference type="ARBA" id="ARBA00023125"/>
    </source>
</evidence>
<dbReference type="PROSITE" id="PS50118">
    <property type="entry name" value="HMG_BOX_2"/>
    <property type="match status" value="1"/>
</dbReference>
<comment type="function">
    <text evidence="12">Transcriptional regulator that controls a genetic switch in male development. It is necessary and sufficient for initiating male sex determination by directing the development of supporting cell precursors (pre-Sertoli cells) as Sertoli rather than granulosa cells. Involved in different aspects of gene regulation including promoter activation or repression. Binds to the DNA consensus sequence 5'-[AT]AACAA[AT]-3'. SRY HMG box recognizes DNA by partial intercalation in the minor groove and promotes DNA bending. Also involved in pre-mRNA splicing. In male adult brain involved in the maintenance of motor functions of dopaminergic neurons.</text>
</comment>
<dbReference type="GO" id="GO:0030154">
    <property type="term" value="P:cell differentiation"/>
    <property type="evidence" value="ECO:0007669"/>
    <property type="project" value="UniProtKB-KW"/>
</dbReference>
<feature type="DNA-binding region" description="HMG box" evidence="13">
    <location>
        <begin position="8"/>
        <end position="76"/>
    </location>
</feature>
<evidence type="ECO:0000256" key="12">
    <source>
        <dbReference type="ARBA" id="ARBA00045821"/>
    </source>
</evidence>
<dbReference type="GO" id="GO:0016607">
    <property type="term" value="C:nuclear speck"/>
    <property type="evidence" value="ECO:0007669"/>
    <property type="project" value="UniProtKB-SubCell"/>
</dbReference>
<dbReference type="Proteomes" id="UP001163046">
    <property type="component" value="Unassembled WGS sequence"/>
</dbReference>
<evidence type="ECO:0000256" key="11">
    <source>
        <dbReference type="ARBA" id="ARBA00032498"/>
    </source>
</evidence>
<evidence type="ECO:0000313" key="15">
    <source>
        <dbReference type="EMBL" id="KAJ7380851.1"/>
    </source>
</evidence>
<proteinExistence type="inferred from homology"/>
<keyword evidence="4" id="KW-0221">Differentiation</keyword>
<keyword evidence="7 13" id="KW-0238">DNA-binding</keyword>
<dbReference type="InterPro" id="IPR036910">
    <property type="entry name" value="HMG_box_dom_sf"/>
</dbReference>
<keyword evidence="10 13" id="KW-0539">Nucleus</keyword>
<comment type="caution">
    <text evidence="15">The sequence shown here is derived from an EMBL/GenBank/DDBJ whole genome shotgun (WGS) entry which is preliminary data.</text>
</comment>
<dbReference type="InterPro" id="IPR009071">
    <property type="entry name" value="HMG_box_dom"/>
</dbReference>
<evidence type="ECO:0000256" key="6">
    <source>
        <dbReference type="ARBA" id="ARBA00022928"/>
    </source>
</evidence>
<evidence type="ECO:0000256" key="10">
    <source>
        <dbReference type="ARBA" id="ARBA00023242"/>
    </source>
</evidence>
<evidence type="ECO:0000256" key="2">
    <source>
        <dbReference type="ARBA" id="ARBA00005998"/>
    </source>
</evidence>
<keyword evidence="6" id="KW-0726">Sexual differentiation</keyword>
<evidence type="ECO:0000256" key="13">
    <source>
        <dbReference type="PROSITE-ProRule" id="PRU00267"/>
    </source>
</evidence>
<dbReference type="AlphaFoldDB" id="A0A9W9ZFQ0"/>
<dbReference type="EMBL" id="MU826352">
    <property type="protein sequence ID" value="KAJ7380851.1"/>
    <property type="molecule type" value="Genomic_DNA"/>
</dbReference>
<feature type="domain" description="HMG box" evidence="14">
    <location>
        <begin position="8"/>
        <end position="76"/>
    </location>
</feature>
<dbReference type="SMART" id="SM00398">
    <property type="entry name" value="HMG"/>
    <property type="match status" value="1"/>
</dbReference>
<dbReference type="GO" id="GO:0001228">
    <property type="term" value="F:DNA-binding transcription activator activity, RNA polymerase II-specific"/>
    <property type="evidence" value="ECO:0007669"/>
    <property type="project" value="TreeGrafter"/>
</dbReference>